<proteinExistence type="predicted"/>
<sequence>MSWLYGCSCEPFKQMYIDGLSFDSDYVQNDEDLCIHQTVAKILIPELDQWDEDEDQFDTFESHTLKSKKETDIIDIAFANKNTVLVVVEGDVGVVTFNGTRFYCNMCRNHHCSHTTLLKKRKQESEQPEFLEEYFKIKPSTDHVKTRESVSKKPILFNVPQNLTFTLQSPNTYLEKTGELFVCVDDDEVCEKCNGTLESSDFSDVTLYCKGN</sequence>
<organism evidence="1 2">
    <name type="scientific">Clytia hemisphaerica</name>
    <dbReference type="NCBI Taxonomy" id="252671"/>
    <lineage>
        <taxon>Eukaryota</taxon>
        <taxon>Metazoa</taxon>
        <taxon>Cnidaria</taxon>
        <taxon>Hydrozoa</taxon>
        <taxon>Hydroidolina</taxon>
        <taxon>Leptothecata</taxon>
        <taxon>Obeliida</taxon>
        <taxon>Clytiidae</taxon>
        <taxon>Clytia</taxon>
    </lineage>
</organism>
<keyword evidence="2" id="KW-1185">Reference proteome</keyword>
<dbReference type="AlphaFoldDB" id="A0A7M5X0K7"/>
<name>A0A7M5X0K7_9CNID</name>
<evidence type="ECO:0000313" key="1">
    <source>
        <dbReference type="EnsemblMetazoa" id="CLYHEMP015892.1"/>
    </source>
</evidence>
<accession>A0A7M5X0K7</accession>
<dbReference type="Proteomes" id="UP000594262">
    <property type="component" value="Unplaced"/>
</dbReference>
<evidence type="ECO:0000313" key="2">
    <source>
        <dbReference type="Proteomes" id="UP000594262"/>
    </source>
</evidence>
<protein>
    <submittedName>
        <fullName evidence="1">Uncharacterized protein</fullName>
    </submittedName>
</protein>
<dbReference type="EnsemblMetazoa" id="CLYHEMT015892.1">
    <property type="protein sequence ID" value="CLYHEMP015892.1"/>
    <property type="gene ID" value="CLYHEMG015892"/>
</dbReference>
<reference evidence="1" key="1">
    <citation type="submission" date="2021-01" db="UniProtKB">
        <authorList>
            <consortium name="EnsemblMetazoa"/>
        </authorList>
    </citation>
    <scope>IDENTIFICATION</scope>
</reference>